<gene>
    <name evidence="2" type="ORF">ElyMa_005937500</name>
</gene>
<proteinExistence type="predicted"/>
<organism evidence="2 3">
    <name type="scientific">Elysia marginata</name>
    <dbReference type="NCBI Taxonomy" id="1093978"/>
    <lineage>
        <taxon>Eukaryota</taxon>
        <taxon>Metazoa</taxon>
        <taxon>Spiralia</taxon>
        <taxon>Lophotrochozoa</taxon>
        <taxon>Mollusca</taxon>
        <taxon>Gastropoda</taxon>
        <taxon>Heterobranchia</taxon>
        <taxon>Euthyneura</taxon>
        <taxon>Panpulmonata</taxon>
        <taxon>Sacoglossa</taxon>
        <taxon>Placobranchoidea</taxon>
        <taxon>Plakobranchidae</taxon>
        <taxon>Elysia</taxon>
    </lineage>
</organism>
<dbReference type="EMBL" id="BMAT01011915">
    <property type="protein sequence ID" value="GFR81914.1"/>
    <property type="molecule type" value="Genomic_DNA"/>
</dbReference>
<feature type="region of interest" description="Disordered" evidence="1">
    <location>
        <begin position="96"/>
        <end position="164"/>
    </location>
</feature>
<feature type="region of interest" description="Disordered" evidence="1">
    <location>
        <begin position="1"/>
        <end position="58"/>
    </location>
</feature>
<feature type="compositionally biased region" description="Polar residues" evidence="1">
    <location>
        <begin position="101"/>
        <end position="113"/>
    </location>
</feature>
<evidence type="ECO:0000313" key="3">
    <source>
        <dbReference type="Proteomes" id="UP000762676"/>
    </source>
</evidence>
<reference evidence="2 3" key="1">
    <citation type="journal article" date="2021" name="Elife">
        <title>Chloroplast acquisition without the gene transfer in kleptoplastic sea slugs, Plakobranchus ocellatus.</title>
        <authorList>
            <person name="Maeda T."/>
            <person name="Takahashi S."/>
            <person name="Yoshida T."/>
            <person name="Shimamura S."/>
            <person name="Takaki Y."/>
            <person name="Nagai Y."/>
            <person name="Toyoda A."/>
            <person name="Suzuki Y."/>
            <person name="Arimoto A."/>
            <person name="Ishii H."/>
            <person name="Satoh N."/>
            <person name="Nishiyama T."/>
            <person name="Hasebe M."/>
            <person name="Maruyama T."/>
            <person name="Minagawa J."/>
            <person name="Obokata J."/>
            <person name="Shigenobu S."/>
        </authorList>
    </citation>
    <scope>NUCLEOTIDE SEQUENCE [LARGE SCALE GENOMIC DNA]</scope>
</reference>
<sequence length="164" mass="17808">MGRKLNTTLPSLRTNPHPQSSKLPLLYDKEQRYRDNQSNAYNRRHAARQAPELHPGDSIYIKDLGRPGSVAAQHHNPRSYIVLTDQGTVRRNRSHLVATDASGQLKSDSMTPKTPTPVPRAVSPAESGSIPAVAEPTGGALSSPGRPQVTRSGRAVNPPKKLDI</sequence>
<evidence type="ECO:0000256" key="1">
    <source>
        <dbReference type="SAM" id="MobiDB-lite"/>
    </source>
</evidence>
<dbReference type="AlphaFoldDB" id="A0AAV4G9M7"/>
<name>A0AAV4G9M7_9GAST</name>
<accession>A0AAV4G9M7</accession>
<dbReference type="Proteomes" id="UP000762676">
    <property type="component" value="Unassembled WGS sequence"/>
</dbReference>
<comment type="caution">
    <text evidence="2">The sequence shown here is derived from an EMBL/GenBank/DDBJ whole genome shotgun (WGS) entry which is preliminary data.</text>
</comment>
<dbReference type="PANTHER" id="PTHR33244">
    <property type="entry name" value="INTEGRASE CATALYTIC DOMAIN-CONTAINING PROTEIN-RELATED"/>
    <property type="match status" value="1"/>
</dbReference>
<feature type="compositionally biased region" description="Polar residues" evidence="1">
    <location>
        <begin position="1"/>
        <end position="22"/>
    </location>
</feature>
<protein>
    <submittedName>
        <fullName evidence="2">Transposon Ty3-G Gag-Pol polyprotein</fullName>
    </submittedName>
</protein>
<dbReference type="PANTHER" id="PTHR33244:SF3">
    <property type="entry name" value="PEPTIDASE A2 DOMAIN-CONTAINING PROTEIN"/>
    <property type="match status" value="1"/>
</dbReference>
<keyword evidence="3" id="KW-1185">Reference proteome</keyword>
<evidence type="ECO:0000313" key="2">
    <source>
        <dbReference type="EMBL" id="GFR81914.1"/>
    </source>
</evidence>